<evidence type="ECO:0000313" key="1">
    <source>
        <dbReference type="EMBL" id="RIA82287.1"/>
    </source>
</evidence>
<protein>
    <recommendedName>
        <fullName evidence="3">Peptidase S9 prolyl oligopeptidase catalytic domain-containing protein</fullName>
    </recommendedName>
</protein>
<dbReference type="Proteomes" id="UP000265703">
    <property type="component" value="Unassembled WGS sequence"/>
</dbReference>
<name>A0A397SE52_9GLOM</name>
<organism evidence="1 2">
    <name type="scientific">Glomus cerebriforme</name>
    <dbReference type="NCBI Taxonomy" id="658196"/>
    <lineage>
        <taxon>Eukaryota</taxon>
        <taxon>Fungi</taxon>
        <taxon>Fungi incertae sedis</taxon>
        <taxon>Mucoromycota</taxon>
        <taxon>Glomeromycotina</taxon>
        <taxon>Glomeromycetes</taxon>
        <taxon>Glomerales</taxon>
        <taxon>Glomeraceae</taxon>
        <taxon>Glomus</taxon>
    </lineage>
</organism>
<dbReference type="PANTHER" id="PTHR42972">
    <property type="entry name" value="TOL-PAL SYSTEM PROTEIN TOLB"/>
    <property type="match status" value="1"/>
</dbReference>
<dbReference type="STRING" id="658196.A0A397SE52"/>
<evidence type="ECO:0008006" key="3">
    <source>
        <dbReference type="Google" id="ProtNLM"/>
    </source>
</evidence>
<reference evidence="1 2" key="1">
    <citation type="submission" date="2018-06" db="EMBL/GenBank/DDBJ databases">
        <title>Comparative genomics reveals the genomic features of Rhizophagus irregularis, R. cerebriforme, R. diaphanum and Gigaspora rosea, and their symbiotic lifestyle signature.</title>
        <authorList>
            <person name="Morin E."/>
            <person name="San Clemente H."/>
            <person name="Chen E.C.H."/>
            <person name="De La Providencia I."/>
            <person name="Hainaut M."/>
            <person name="Kuo A."/>
            <person name="Kohler A."/>
            <person name="Murat C."/>
            <person name="Tang N."/>
            <person name="Roy S."/>
            <person name="Loubradou J."/>
            <person name="Henrissat B."/>
            <person name="Grigoriev I.V."/>
            <person name="Corradi N."/>
            <person name="Roux C."/>
            <person name="Martin F.M."/>
        </authorList>
    </citation>
    <scope>NUCLEOTIDE SEQUENCE [LARGE SCALE GENOMIC DNA]</scope>
    <source>
        <strain evidence="1 2">DAOM 227022</strain>
    </source>
</reference>
<dbReference type="EMBL" id="QKYT01000680">
    <property type="protein sequence ID" value="RIA82287.1"/>
    <property type="molecule type" value="Genomic_DNA"/>
</dbReference>
<proteinExistence type="predicted"/>
<dbReference type="Gene3D" id="3.40.50.1820">
    <property type="entry name" value="alpha/beta hydrolase"/>
    <property type="match status" value="1"/>
</dbReference>
<gene>
    <name evidence="1" type="ORF">C1645_788671</name>
</gene>
<keyword evidence="2" id="KW-1185">Reference proteome</keyword>
<dbReference type="SUPFAM" id="SSF53474">
    <property type="entry name" value="alpha/beta-Hydrolases"/>
    <property type="match status" value="1"/>
</dbReference>
<evidence type="ECO:0000313" key="2">
    <source>
        <dbReference type="Proteomes" id="UP000265703"/>
    </source>
</evidence>
<dbReference type="OrthoDB" id="449091at2759"/>
<comment type="caution">
    <text evidence="1">The sequence shown here is derived from an EMBL/GenBank/DDBJ whole genome shotgun (WGS) entry which is preliminary data.</text>
</comment>
<accession>A0A397SE52</accession>
<dbReference type="PANTHER" id="PTHR42972:SF9">
    <property type="entry name" value="PEPTIDASE S9 PROLYL OLIGOPEPTIDASE CATALYTIC DOMAIN-CONTAINING PROTEIN"/>
    <property type="match status" value="1"/>
</dbReference>
<dbReference type="InterPro" id="IPR029058">
    <property type="entry name" value="AB_hydrolase_fold"/>
</dbReference>
<dbReference type="AlphaFoldDB" id="A0A397SE52"/>
<sequence>MKKKRLFANDCTLLSLMNLKPKFWEILGPFSTGTREQDFGADPLEAYGGFSNLEYSEQIFPSELANNGIVKWAKIQSNEDGSVGPIDFHNIRWNFNKNSLGWSISQFQLWGRGYFTIPESTEHKIPILIQCYNIGDFYINDQRFHGDWYNYRTSYYIIYLATNIQYTINIRIVNEIRIFGDEIPPKITFDCDLRKLELEELGIMFLYERIIVPDLIKGTKFAGEYMSIPILNTLENECVNIDKIEVLNCPIKITAKLIPTSYDSLTHGIRLAPSQHQNIKIKLTLEEPYFESLLPFSLKFNISSKSFQDHNKSFWIKTTKEILIRYKTLDEFYKFTFEDFDGSIQYAMIMHPKKSNKPNKSPILVALHGAGVEANAEFWIDAYPKQEFSWILLPTGRTPWGYDWHGPSLLNIQYAIKALTNPAGIFKDYLKDFIPNPNKLFISGHSNGGQGTWHYISHYPDLVIASTPAAGYTSIQQYVPYFWNSYAYIDPILKGILDSSLAEFNNDLYTSNLINIPILARVGANDNNVPPIHSRQMVRLVNEHSNNPLAISLSEIINKGHWFDNIMSDSIMQDFMNKYLSIPSFFQENIENLSQLTLLQSKNNLLVKNPILLSKFTITLINPANFGSKGGIIIKQLIIPFRLGKIHVEVYKVLSENNSSQIIYSLKTTNIKRFGFKKQDEIINLVPFSIKEISKILIDEIEFDSLSIIQIFQENCSFYKNDNESIWKISNDNSWMYIQKHPSIYGPAHLILESKFPLLIIIGTISASNSIKSKFMNIAQEISHSWFLYGNGNAIIIYDTDLINDKNEFISNESIKGNMILLGNIFENKITEIVMNERNSEVKFYKDGSFQLNYKKFSDPGIGILFLHPYKISQISLIISGTNISGLDQISKLFPKRTGVPIPDWIITGPETKWKGIGGLLGAGFWNNEWKFSEVIGYLS</sequence>